<keyword evidence="2" id="KW-1185">Reference proteome</keyword>
<dbReference type="Proteomes" id="UP000324832">
    <property type="component" value="Unassembled WGS sequence"/>
</dbReference>
<evidence type="ECO:0000313" key="2">
    <source>
        <dbReference type="Proteomes" id="UP000324832"/>
    </source>
</evidence>
<organism evidence="1 2">
    <name type="scientific">Leptidea sinapis</name>
    <dbReference type="NCBI Taxonomy" id="189913"/>
    <lineage>
        <taxon>Eukaryota</taxon>
        <taxon>Metazoa</taxon>
        <taxon>Ecdysozoa</taxon>
        <taxon>Arthropoda</taxon>
        <taxon>Hexapoda</taxon>
        <taxon>Insecta</taxon>
        <taxon>Pterygota</taxon>
        <taxon>Neoptera</taxon>
        <taxon>Endopterygota</taxon>
        <taxon>Lepidoptera</taxon>
        <taxon>Glossata</taxon>
        <taxon>Ditrysia</taxon>
        <taxon>Papilionoidea</taxon>
        <taxon>Pieridae</taxon>
        <taxon>Dismorphiinae</taxon>
        <taxon>Leptidea</taxon>
    </lineage>
</organism>
<accession>A0A5E4PTW2</accession>
<name>A0A5E4PTW2_9NEOP</name>
<gene>
    <name evidence="1" type="ORF">LSINAPIS_LOCUS1806</name>
</gene>
<sequence>MRMSWNGLLK</sequence>
<reference evidence="1 2" key="1">
    <citation type="submission" date="2017-07" db="EMBL/GenBank/DDBJ databases">
        <authorList>
            <person name="Talla V."/>
            <person name="Backstrom N."/>
        </authorList>
    </citation>
    <scope>NUCLEOTIDE SEQUENCE [LARGE SCALE GENOMIC DNA]</scope>
</reference>
<protein>
    <submittedName>
        <fullName evidence="1">Uncharacterized protein</fullName>
    </submittedName>
</protein>
<proteinExistence type="predicted"/>
<dbReference type="EMBL" id="FZQP02000326">
    <property type="protein sequence ID" value="VVC88445.1"/>
    <property type="molecule type" value="Genomic_DNA"/>
</dbReference>
<evidence type="ECO:0000313" key="1">
    <source>
        <dbReference type="EMBL" id="VVC88445.1"/>
    </source>
</evidence>